<dbReference type="Proteomes" id="UP000004840">
    <property type="component" value="Unassembled WGS sequence"/>
</dbReference>
<dbReference type="RefSeq" id="WP_006822642.1">
    <property type="nucleotide sequence ID" value="NZ_CAFW01000078.1"/>
</dbReference>
<dbReference type="AlphaFoldDB" id="G7HYA1"/>
<proteinExistence type="predicted"/>
<dbReference type="TCDB" id="1.B.34.1.3">
    <property type="family name" value="the corynebacterial porin a (pora) family"/>
</dbReference>
<protein>
    <submittedName>
        <fullName evidence="1">Uncharacterized protein</fullName>
    </submittedName>
</protein>
<evidence type="ECO:0000313" key="2">
    <source>
        <dbReference type="Proteomes" id="UP000004840"/>
    </source>
</evidence>
<organism evidence="1 2">
    <name type="scientific">Corynebacterium casei UCMA 3821</name>
    <dbReference type="NCBI Taxonomy" id="1110505"/>
    <lineage>
        <taxon>Bacteria</taxon>
        <taxon>Bacillati</taxon>
        <taxon>Actinomycetota</taxon>
        <taxon>Actinomycetes</taxon>
        <taxon>Mycobacteriales</taxon>
        <taxon>Corynebacteriaceae</taxon>
        <taxon>Corynebacterium</taxon>
    </lineage>
</organism>
<gene>
    <name evidence="1" type="ORF">CCAS_08285</name>
</gene>
<evidence type="ECO:0000313" key="1">
    <source>
        <dbReference type="EMBL" id="CCE55166.1"/>
    </source>
</evidence>
<name>G7HYA1_9CORY</name>
<reference evidence="1 2" key="1">
    <citation type="journal article" date="2012" name="J. Bacteriol.">
        <title>Genome Sequence of Corynebacterium casei UCMA 3821, Isolated from a Smear-Ripened Cheese.</title>
        <authorList>
            <person name="Monnet C."/>
            <person name="Loux V."/>
            <person name="Bento P."/>
            <person name="Gibrat J.F."/>
            <person name="Straub C."/>
            <person name="Bonnarme P."/>
            <person name="Landaud S."/>
            <person name="Irlinger F."/>
        </authorList>
    </citation>
    <scope>NUCLEOTIDE SEQUENCE [LARGE SCALE GENOMIC DNA]</scope>
    <source>
        <strain evidence="1 2">UCMA 3821</strain>
    </source>
</reference>
<accession>G7HYA1</accession>
<dbReference type="EMBL" id="CAFW01000078">
    <property type="protein sequence ID" value="CCE55166.1"/>
    <property type="molecule type" value="Genomic_DNA"/>
</dbReference>
<sequence>MEFLGTWNTLSSEGILGSLVAILEPAGQWAGAAADLIGLVI</sequence>